<dbReference type="Pfam" id="PF00149">
    <property type="entry name" value="Metallophos"/>
    <property type="match status" value="1"/>
</dbReference>
<dbReference type="EMBL" id="CP060037">
    <property type="protein sequence ID" value="QOT74465.1"/>
    <property type="molecule type" value="Genomic_DNA"/>
</dbReference>
<dbReference type="GO" id="GO:0046872">
    <property type="term" value="F:metal ion binding"/>
    <property type="evidence" value="ECO:0007669"/>
    <property type="project" value="UniProtKB-KW"/>
</dbReference>
<protein>
    <submittedName>
        <fullName evidence="6">Metallophosphoesterase</fullName>
    </submittedName>
</protein>
<geneLocation type="plasmid" evidence="6 7">
    <name>p1</name>
</geneLocation>
<keyword evidence="1" id="KW-0479">Metal-binding</keyword>
<evidence type="ECO:0000256" key="1">
    <source>
        <dbReference type="ARBA" id="ARBA00022723"/>
    </source>
</evidence>
<gene>
    <name evidence="6" type="ORF">H5V43_21510</name>
</gene>
<dbReference type="SUPFAM" id="SSF56300">
    <property type="entry name" value="Metallo-dependent phosphatases"/>
    <property type="match status" value="1"/>
</dbReference>
<keyword evidence="3" id="KW-0408">Iron</keyword>
<dbReference type="KEGG" id="sbar:H5V43_21510"/>
<name>A0A7M2GQ24_SPHSA</name>
<keyword evidence="6" id="KW-0614">Plasmid</keyword>
<dbReference type="Proteomes" id="UP000593663">
    <property type="component" value="Plasmid p1"/>
</dbReference>
<dbReference type="GO" id="GO:0016787">
    <property type="term" value="F:hydrolase activity"/>
    <property type="evidence" value="ECO:0007669"/>
    <property type="project" value="UniProtKB-KW"/>
</dbReference>
<evidence type="ECO:0000256" key="3">
    <source>
        <dbReference type="ARBA" id="ARBA00023004"/>
    </source>
</evidence>
<dbReference type="RefSeq" id="WP_162854651.1">
    <property type="nucleotide sequence ID" value="NZ_CP060037.1"/>
</dbReference>
<comment type="similarity">
    <text evidence="4">Belongs to the cyclic nucleotide phosphodiesterase class-III family.</text>
</comment>
<feature type="domain" description="Calcineurin-like phosphoesterase" evidence="5">
    <location>
        <begin position="2"/>
        <end position="118"/>
    </location>
</feature>
<accession>A0A7M2GQ24</accession>
<sequence>MLQIGDLHLPSAARTERSVDQKDRTFSVELRNVISRQPIKTVFKRIYRMCEAEEIDGILLMGDMTDFGKLDGYRAGAAYVANALQLGKGRRNALTFCGIVPGNHDIDRNLAKKPSMTAKFGPLNAALSAVGLEQIPVEQSLIRHVGPSDATCAVVLMNSCWGCGAVEYIPAEFRDSVGPAIEAAIAAGDPKVLSAYYDRQFDTPAFSDNSIAHLVETAGKMPREEQLVVVAHHNLLPQRMTRLAPYTELVNSGAVRASLMEAGRPILYLHGHIHTDPVEVLSVPGGDALVCISAPAAEDGFNIIEVVFTRSGNPLVGHILPWTFDRSGVLRQGERLTVPLIGKRRRSLDGGLAKVYSYLLGARQCYWSDLVQECGKHFQTDTDEKLQECVELLMADHSIVVENYDAKRESWILEAKI</sequence>
<evidence type="ECO:0000256" key="4">
    <source>
        <dbReference type="ARBA" id="ARBA00025742"/>
    </source>
</evidence>
<evidence type="ECO:0000313" key="7">
    <source>
        <dbReference type="Proteomes" id="UP000593663"/>
    </source>
</evidence>
<dbReference type="AlphaFoldDB" id="A0A7M2GQ24"/>
<keyword evidence="2" id="KW-0378">Hydrolase</keyword>
<dbReference type="InterPro" id="IPR004843">
    <property type="entry name" value="Calcineurin-like_PHP"/>
</dbReference>
<dbReference type="PANTHER" id="PTHR42988">
    <property type="entry name" value="PHOSPHOHYDROLASE"/>
    <property type="match status" value="1"/>
</dbReference>
<evidence type="ECO:0000259" key="5">
    <source>
        <dbReference type="Pfam" id="PF00149"/>
    </source>
</evidence>
<organism evidence="6 7">
    <name type="scientific">Sphingobium fuliginis (strain ATCC 27551)</name>
    <dbReference type="NCBI Taxonomy" id="336203"/>
    <lineage>
        <taxon>Bacteria</taxon>
        <taxon>Pseudomonadati</taxon>
        <taxon>Pseudomonadota</taxon>
        <taxon>Alphaproteobacteria</taxon>
        <taxon>Sphingomonadales</taxon>
        <taxon>Sphingomonadaceae</taxon>
        <taxon>Sphingobium</taxon>
    </lineage>
</organism>
<reference evidence="7" key="1">
    <citation type="submission" date="2020-08" db="EMBL/GenBank/DDBJ databases">
        <title>Complete genome sequence of Sphingobium barthaii strain KK22, a high-molecular-weight polycyclic aromatic hydrocarbon-degrading soil bacterium.</title>
        <authorList>
            <person name="Mori J.F."/>
            <person name="Kanaly R.A."/>
        </authorList>
    </citation>
    <scope>NUCLEOTIDE SEQUENCE [LARGE SCALE GENOMIC DNA]</scope>
    <source>
        <strain evidence="7">KK22</strain>
        <plasmid evidence="7">p1</plasmid>
    </source>
</reference>
<proteinExistence type="inferred from homology"/>
<dbReference type="InterPro" id="IPR050884">
    <property type="entry name" value="CNP_phosphodiesterase-III"/>
</dbReference>
<dbReference type="Gene3D" id="3.60.21.10">
    <property type="match status" value="1"/>
</dbReference>
<evidence type="ECO:0000256" key="2">
    <source>
        <dbReference type="ARBA" id="ARBA00022801"/>
    </source>
</evidence>
<dbReference type="InterPro" id="IPR029052">
    <property type="entry name" value="Metallo-depent_PP-like"/>
</dbReference>
<evidence type="ECO:0000313" key="6">
    <source>
        <dbReference type="EMBL" id="QOT74465.1"/>
    </source>
</evidence>
<dbReference type="PANTHER" id="PTHR42988:SF2">
    <property type="entry name" value="CYCLIC NUCLEOTIDE PHOSPHODIESTERASE CBUA0032-RELATED"/>
    <property type="match status" value="1"/>
</dbReference>